<dbReference type="EMBL" id="CAIIXF020000005">
    <property type="protein sequence ID" value="CAH1783333.1"/>
    <property type="molecule type" value="Genomic_DNA"/>
</dbReference>
<proteinExistence type="predicted"/>
<feature type="non-terminal residue" evidence="1">
    <location>
        <position position="304"/>
    </location>
</feature>
<sequence length="304" mass="33559">MHVATAGANLLQNPSFEEDESKFDINEHPLWFNSTKSAPLHWTITPGTKVAVVNSKDGEARDGNNACLLLGGIFQNIATGIGSVYAVQFSVSHPPNPPIKHMMQTGKVIIPGAEETFHIFPRQDVTKNNNGHQNLKSKEFSQIAWHKHLYTFVAKNNTSTIGIETVERNAGLLVDAVRVELMNHVSTGGEIEVTHQQAGEWSSIHAHWQVLDYESHIDDVSWAIGLVQGGTQLQSYISVGLKSYGINTNLHLVHGMVVHVTLLVRNNAGLTSVIYADPIVIDHTPPVIKHVWHSQDQDILYQKA</sequence>
<dbReference type="Proteomes" id="UP000749559">
    <property type="component" value="Unassembled WGS sequence"/>
</dbReference>
<dbReference type="AlphaFoldDB" id="A0A8S4NP33"/>
<organism evidence="1 2">
    <name type="scientific">Owenia fusiformis</name>
    <name type="common">Polychaete worm</name>
    <dbReference type="NCBI Taxonomy" id="6347"/>
    <lineage>
        <taxon>Eukaryota</taxon>
        <taxon>Metazoa</taxon>
        <taxon>Spiralia</taxon>
        <taxon>Lophotrochozoa</taxon>
        <taxon>Annelida</taxon>
        <taxon>Polychaeta</taxon>
        <taxon>Sedentaria</taxon>
        <taxon>Canalipalpata</taxon>
        <taxon>Sabellida</taxon>
        <taxon>Oweniida</taxon>
        <taxon>Oweniidae</taxon>
        <taxon>Owenia</taxon>
    </lineage>
</organism>
<gene>
    <name evidence="1" type="ORF">OFUS_LOCUS9680</name>
</gene>
<accession>A0A8S4NP33</accession>
<evidence type="ECO:0000313" key="1">
    <source>
        <dbReference type="EMBL" id="CAH1783333.1"/>
    </source>
</evidence>
<name>A0A8S4NP33_OWEFU</name>
<reference evidence="1" key="1">
    <citation type="submission" date="2022-03" db="EMBL/GenBank/DDBJ databases">
        <authorList>
            <person name="Martin C."/>
        </authorList>
    </citation>
    <scope>NUCLEOTIDE SEQUENCE</scope>
</reference>
<dbReference type="OrthoDB" id="6122198at2759"/>
<evidence type="ECO:0000313" key="2">
    <source>
        <dbReference type="Proteomes" id="UP000749559"/>
    </source>
</evidence>
<dbReference type="Gene3D" id="2.60.120.260">
    <property type="entry name" value="Galactose-binding domain-like"/>
    <property type="match status" value="1"/>
</dbReference>
<comment type="caution">
    <text evidence="1">The sequence shown here is derived from an EMBL/GenBank/DDBJ whole genome shotgun (WGS) entry which is preliminary data.</text>
</comment>
<keyword evidence="2" id="KW-1185">Reference proteome</keyword>
<protein>
    <submittedName>
        <fullName evidence="1">Uncharacterized protein</fullName>
    </submittedName>
</protein>